<dbReference type="Pfam" id="PF06821">
    <property type="entry name" value="Ser_hydrolase"/>
    <property type="match status" value="1"/>
</dbReference>
<evidence type="ECO:0000313" key="2">
    <source>
        <dbReference type="Proteomes" id="UP000464577"/>
    </source>
</evidence>
<dbReference type="AlphaFoldDB" id="A0A6P1W728"/>
<reference evidence="1 2" key="1">
    <citation type="submission" date="2019-11" db="EMBL/GenBank/DDBJ databases">
        <title>Spirosoma endbachense sp. nov., isolated from a natural salt meadow.</title>
        <authorList>
            <person name="Rojas J."/>
            <person name="Ambika Manirajan B."/>
            <person name="Ratering S."/>
            <person name="Suarez C."/>
            <person name="Geissler-Plaum R."/>
            <person name="Schnell S."/>
        </authorList>
    </citation>
    <scope>NUCLEOTIDE SEQUENCE [LARGE SCALE GENOMIC DNA]</scope>
    <source>
        <strain evidence="1 2">I-24</strain>
    </source>
</reference>
<dbReference type="Proteomes" id="UP000464577">
    <property type="component" value="Chromosome"/>
</dbReference>
<dbReference type="SUPFAM" id="SSF53474">
    <property type="entry name" value="alpha/beta-Hydrolases"/>
    <property type="match status" value="1"/>
</dbReference>
<sequence length="181" mass="20194">MRKQVLFIQGAGEDGYEADAKLVASLQNALGTNYEISYPRLQTDEAAPDFGWIKQIGNEIDKLNDGVILVAHSLGASLLLKYLSENKASKKVAGILLLSTPFWTGNEDWVQGLKLQEDFAQSLPQNSRIFFFHCRDDEEVPFDHLATYRQKLPAATFREIESGGHQLGNNLTLVAKDIQNL</sequence>
<organism evidence="1 2">
    <name type="scientific">Spirosoma endbachense</name>
    <dbReference type="NCBI Taxonomy" id="2666025"/>
    <lineage>
        <taxon>Bacteria</taxon>
        <taxon>Pseudomonadati</taxon>
        <taxon>Bacteroidota</taxon>
        <taxon>Cytophagia</taxon>
        <taxon>Cytophagales</taxon>
        <taxon>Cytophagaceae</taxon>
        <taxon>Spirosoma</taxon>
    </lineage>
</organism>
<dbReference type="InterPro" id="IPR029058">
    <property type="entry name" value="AB_hydrolase_fold"/>
</dbReference>
<dbReference type="KEGG" id="senf:GJR95_34005"/>
<protein>
    <recommendedName>
        <fullName evidence="3">Alpha/beta hydrolase</fullName>
    </recommendedName>
</protein>
<keyword evidence="2" id="KW-1185">Reference proteome</keyword>
<dbReference type="RefSeq" id="WP_162390113.1">
    <property type="nucleotide sequence ID" value="NZ_CP045997.1"/>
</dbReference>
<evidence type="ECO:0000313" key="1">
    <source>
        <dbReference type="EMBL" id="QHV99720.1"/>
    </source>
</evidence>
<dbReference type="PANTHER" id="PTHR15394">
    <property type="entry name" value="SERINE HYDROLASE RBBP9"/>
    <property type="match status" value="1"/>
</dbReference>
<name>A0A6P1W728_9BACT</name>
<dbReference type="InterPro" id="IPR010662">
    <property type="entry name" value="RBBP9/YdeN"/>
</dbReference>
<gene>
    <name evidence="1" type="ORF">GJR95_34005</name>
</gene>
<accession>A0A6P1W728</accession>
<dbReference type="PANTHER" id="PTHR15394:SF3">
    <property type="entry name" value="SERINE HYDROLASE RBBP9"/>
    <property type="match status" value="1"/>
</dbReference>
<proteinExistence type="predicted"/>
<evidence type="ECO:0008006" key="3">
    <source>
        <dbReference type="Google" id="ProtNLM"/>
    </source>
</evidence>
<dbReference type="Gene3D" id="3.40.50.1820">
    <property type="entry name" value="alpha/beta hydrolase"/>
    <property type="match status" value="1"/>
</dbReference>
<dbReference type="GO" id="GO:0016787">
    <property type="term" value="F:hydrolase activity"/>
    <property type="evidence" value="ECO:0007669"/>
    <property type="project" value="InterPro"/>
</dbReference>
<dbReference type="EMBL" id="CP045997">
    <property type="protein sequence ID" value="QHV99720.1"/>
    <property type="molecule type" value="Genomic_DNA"/>
</dbReference>